<sequence>MASTRNEDRTVLEAETIFLLMKKGFPISRNVRVQWLLEHLDSVISIQCPNTKSKEEPELEIVSVLPKDKPVAWSTDTSYQFLYKVVSTTSIVFLAHKYRMVFSLDLSPSLATVDVQSGEIVIDEVCLTTKRCLEGITRPFTVPGSRRVMQPEIYVTVIAHTPFFTSPAQQVLVQGWLITSDNVNSLTQYVEKQLYLLEERVATVTAIANQQLENLRAESERLVGRLFEESSTCLNKNNCNISIVSPEASFVNMLRYGMLALTLLPEHSCAHMVIVTDGIIGIKNAHTLDSIIQQLRATTVACSFLRVGSAYNPHCADGLVPYQDLLYFIAAATLGSYMSFNSYVMPVHGTNMNLYHKHFLCWQLYRNISDGNTSDRHCWRTENNCFHGHRSGQLLKKKQIDDKVTCTLSSLLCCRLREGYLIKRASVRDDILEINFVLLWKTNVFLEYLVTCPWSSKSLSLSNVIQYTITVEAPYEFLHDITCLSKKPLNSHYRQGVISRFWTALTSLTESDNMLAHFSWFPGSGWTWYSVPDTIRSGMPVFYLSSYPSPSTVQLSDAACPQFGQIWQPVVSLDPLQWARWMHTQRITLILAYDRPLPRHLHQSNQSGRFQCVQSRQAAAVLYAMLKNWATFVLVENHTYVQFIYREAEKPPVSFSLIRINCKALCVVLNIAFAGGTEGVVRHNVVIDLVDRLSKLTLPNRPTEQREIPCCTIIHKSLERILVRYERIPSNLSMVVFPDGTQPTCARAALGLLGGSLTTTLSRYLYHNRWLWHVKRPFVQTIPGITLSRLNITAIARILSTITKIRLGEGFNFAYSAAGITNMVLEVQMQGFGNDENSYPCIIQYVLFPPHVVPNAALERDSGTEDDTEEGIAEAEVWTEDLEGYNDFQIVTEVWVEPQCGYVQMPTQSIAMYMYPLQYHQLPDAVISQTVNITWPVTNLHNNEKLSHHSNSKDSLISDFDEENTWNMKNQPLFLHLSCSIRFRSELSSIPVKLMPTCFTEIVQRINNDKERNLAELNLDDLKITLDIICLSLPKEVLEVSLERYPALRTTSYCSASTFGSMPSDSSPGTNAKTESIQERMPQLSQHHAVTNLKDEIEWLLRDETVTALLDHSSPNADTLKFIAQHVSESTGRFSCSMDKVPLHFVFPSESSVPKFLKELKNLEIDKYCICQEADLFYFVKKPEIIVHDIEADILLVDVEEQSLKDDESIGNAEKEEISTIQSIQINGQDSGDVPGYYSEISSIAEEKHGTDDGYEGDSSNSEDDYQWLIQLDKCRECLPNFWLIMNVESSHVNVYFHCRFLELSSPEVDCYSQIQKTLLAQIKAICRRVNQYLLLQNLHDTRICDLLLEPESTEDHNAWKETGGESGNLLQNHNSSTLNVTPGMFRCPVIWEEPFNLHPRLKTGPGRSGLSRGIKALHGVLNRLSVNNRNNMFVYQENNENVFYLRLHEQMNDVKPLQNKLSESDEKLVVSRSNSVASLSQTKGIGMVNDHVVTNDTRPRVRSFGEKESDILNKTGDSIILMVHGISEAGPEVKRDLVQVLQNRLDDAVLEVLSVMLARNPMCKLTPADVHFIQKPYKSPECIVQLSVQPHCLRYMDALGYYLRQNILQFLYTPKYTDLGAHYHFQDYTPLDGTRKKVSESDIFLYNQSHSSGSKGIACIALAITDDKGESATYSNDLNNESSFPKLLRVENFESIVSTNIYDYKSDSKPNAQTLIEFRIWKQGRVNLESLILKLSSAVKHGIWDLVTEYNLLATPLTEPIIDSSTTVGETENKEIQTLVKTSTQKVSENLTINQYELGEKGKLDGTYHTTLARWFQFALEMGVPAVKKHEVIIHHRHAIPVIVRELQNLIRSQDPDTSSKVFILQDRQPFLNQFIVSHKTGSAPKWSDSIRNSSDQSLAENMNQESANSPVYVPHEFNKEEQITYIKCILVARNFHQWKASLGKEIDLELLAPKDQKQLQKFNPLISESNFVPRQRILLAEILSDNIILYMYNWSKEKSEKLIKQTTSLGTWLSSRSSLFTSIIMQKLGIFHHKFTRESQQRVEHSSQYYQINDMESLAKFPSQSNIDKDWARSSNRAQSMKNNAFSWVQVVGQAMRDAKPSVPHPHNMTDTIVKAAYDLQDLRHREKRIKEDLEKLYAMWQSRTSNIPISLNALNTFKQYSRLIHFCHTPLLFLPAWRLQSAATRDHSLTPPQSSHFGLNGIEQSSQATQSKQEATNAIMIKWHQELCKSMLSEYRQYLQILGFNPIQVESLHKTNEAYAQQQSYYLKKSMLGGILLFEVHLSQPFFIVKLRIIECNRLQTKTSSGMMNQFVLSFVDVCDKIQINMHLHSFTYDFHLRCIHSYIAGTGLWSLQQGYHLTHFMDDFIKYYSKAPNYARNLIYSDVITIRDIAIPARTLYSYLLSHEKVYGMRVFVMSGELQESHDNEYVLIKLQSTPSVSYCDAHDIKCTDDFDVALIVSRMEQSPQIEKTEITLKYYLILTSKRELYPKREVENNKLGKFRTVYSVGKPATSSCTENSMESNSASRILPFTRCNIRTEMSNIDQQEKSSSSDVTTKDIDIKMSNYNVHNNSAPTPPPVPNSPLAQNSNIPSSSLSSSSSPSPHLMQIRQESVNYLGYYSSHEQLMQQMIMAQAKAARQHITNMVERGALQCRTHLLWDKLLENKTSMAYTEFKELCSLAHTEPLSNLDSRLGLFINQPVSWYQALSKVLQNKYQEHHKQFITSDGNITHHLILHPTLVQAFMMLTIDMHTSRGDLCAVYRKSTEINMPINMEDIYVLVEGFVNACCFHLWMGLCSQ</sequence>
<reference evidence="2" key="2">
    <citation type="submission" date="2016-04" db="UniProtKB">
        <authorList>
            <consortium name="EnsemblMetazoa"/>
        </authorList>
    </citation>
    <scope>IDENTIFICATION</scope>
</reference>
<keyword evidence="3" id="KW-1185">Reference proteome</keyword>
<evidence type="ECO:0000256" key="1">
    <source>
        <dbReference type="SAM" id="MobiDB-lite"/>
    </source>
</evidence>
<dbReference type="Proteomes" id="UP000005205">
    <property type="component" value="Unassembled WGS sequence"/>
</dbReference>
<feature type="region of interest" description="Disordered" evidence="1">
    <location>
        <begin position="2568"/>
        <end position="2606"/>
    </location>
</feature>
<dbReference type="GO" id="GO:0005777">
    <property type="term" value="C:peroxisome"/>
    <property type="evidence" value="ECO:0007669"/>
    <property type="project" value="InterPro"/>
</dbReference>
<dbReference type="InterPro" id="IPR033228">
    <property type="entry name" value="SZT2"/>
</dbReference>
<dbReference type="OrthoDB" id="43547at2759"/>
<dbReference type="EnsemblMetazoa" id="XM_012200448.1">
    <property type="protein sequence ID" value="XP_012055838.1"/>
    <property type="gene ID" value="LOC105618918"/>
</dbReference>
<protein>
    <recommendedName>
        <fullName evidence="4">Protein SZT2</fullName>
    </recommendedName>
</protein>
<organism evidence="2 3">
    <name type="scientific">Atta cephalotes</name>
    <name type="common">Leafcutter ant</name>
    <dbReference type="NCBI Taxonomy" id="12957"/>
    <lineage>
        <taxon>Eukaryota</taxon>
        <taxon>Metazoa</taxon>
        <taxon>Ecdysozoa</taxon>
        <taxon>Arthropoda</taxon>
        <taxon>Hexapoda</taxon>
        <taxon>Insecta</taxon>
        <taxon>Pterygota</taxon>
        <taxon>Neoptera</taxon>
        <taxon>Endopterygota</taxon>
        <taxon>Hymenoptera</taxon>
        <taxon>Apocrita</taxon>
        <taxon>Aculeata</taxon>
        <taxon>Formicoidea</taxon>
        <taxon>Formicidae</taxon>
        <taxon>Myrmicinae</taxon>
        <taxon>Atta</taxon>
    </lineage>
</organism>
<evidence type="ECO:0008006" key="4">
    <source>
        <dbReference type="Google" id="ProtNLM"/>
    </source>
</evidence>
<feature type="compositionally biased region" description="Low complexity" evidence="1">
    <location>
        <begin position="2593"/>
        <end position="2605"/>
    </location>
</feature>
<evidence type="ECO:0000313" key="3">
    <source>
        <dbReference type="Proteomes" id="UP000005205"/>
    </source>
</evidence>
<proteinExistence type="predicted"/>
<dbReference type="eggNOG" id="ENOG502QPW4">
    <property type="taxonomic scope" value="Eukaryota"/>
</dbReference>
<dbReference type="KEGG" id="acep:105618918"/>
<dbReference type="InParanoid" id="A0A158NE80"/>
<name>A0A158NE80_ATTCE</name>
<dbReference type="PANTHER" id="PTHR14918:SF3">
    <property type="entry name" value="KICSTOR COMPLEX PROTEIN SZT2"/>
    <property type="match status" value="1"/>
</dbReference>
<gene>
    <name evidence="2" type="primary">105618918</name>
</gene>
<dbReference type="EMBL" id="ADTU01013162">
    <property type="status" value="NOT_ANNOTATED_CDS"/>
    <property type="molecule type" value="Genomic_DNA"/>
</dbReference>
<dbReference type="EMBL" id="ADTU01013161">
    <property type="status" value="NOT_ANNOTATED_CDS"/>
    <property type="molecule type" value="Genomic_DNA"/>
</dbReference>
<dbReference type="STRING" id="12957.A0A158NE80"/>
<accession>A0A158NE80</accession>
<dbReference type="PANTHER" id="PTHR14918">
    <property type="entry name" value="KICSTOR COMPLEX PROTEIN SZT2"/>
    <property type="match status" value="1"/>
</dbReference>
<evidence type="ECO:0000313" key="2">
    <source>
        <dbReference type="EnsemblMetazoa" id="XP_012055838.1"/>
    </source>
</evidence>
<dbReference type="EMBL" id="ADTU01013160">
    <property type="status" value="NOT_ANNOTATED_CDS"/>
    <property type="molecule type" value="Genomic_DNA"/>
</dbReference>
<reference evidence="3" key="1">
    <citation type="journal article" date="2011" name="PLoS Genet.">
        <title>The genome sequence of the leaf-cutter ant Atta cephalotes reveals insights into its obligate symbiotic lifestyle.</title>
        <authorList>
            <person name="Suen G."/>
            <person name="Teiling C."/>
            <person name="Li L."/>
            <person name="Holt C."/>
            <person name="Abouheif E."/>
            <person name="Bornberg-Bauer E."/>
            <person name="Bouffard P."/>
            <person name="Caldera E.J."/>
            <person name="Cash E."/>
            <person name="Cavanaugh A."/>
            <person name="Denas O."/>
            <person name="Elhaik E."/>
            <person name="Fave M.J."/>
            <person name="Gadau J."/>
            <person name="Gibson J.D."/>
            <person name="Graur D."/>
            <person name="Grubbs K.J."/>
            <person name="Hagen D.E."/>
            <person name="Harkins T.T."/>
            <person name="Helmkampf M."/>
            <person name="Hu H."/>
            <person name="Johnson B.R."/>
            <person name="Kim J."/>
            <person name="Marsh S.E."/>
            <person name="Moeller J.A."/>
            <person name="Munoz-Torres M.C."/>
            <person name="Murphy M.C."/>
            <person name="Naughton M.C."/>
            <person name="Nigam S."/>
            <person name="Overson R."/>
            <person name="Rajakumar R."/>
            <person name="Reese J.T."/>
            <person name="Scott J.J."/>
            <person name="Smith C.R."/>
            <person name="Tao S."/>
            <person name="Tsutsui N.D."/>
            <person name="Viljakainen L."/>
            <person name="Wissler L."/>
            <person name="Yandell M.D."/>
            <person name="Zimmer F."/>
            <person name="Taylor J."/>
            <person name="Slater S.C."/>
            <person name="Clifton S.W."/>
            <person name="Warren W.C."/>
            <person name="Elsik C.G."/>
            <person name="Smith C.D."/>
            <person name="Weinstock G.M."/>
            <person name="Gerardo N.M."/>
            <person name="Currie C.R."/>
        </authorList>
    </citation>
    <scope>NUCLEOTIDE SEQUENCE [LARGE SCALE GENOMIC DNA]</scope>
</reference>